<dbReference type="Proteomes" id="UP000007431">
    <property type="component" value="Unassembled WGS sequence"/>
</dbReference>
<dbReference type="OrthoDB" id="2868026at2759"/>
<dbReference type="OMA" id="DSIAHWE"/>
<dbReference type="InParanoid" id="D8QFK2"/>
<protein>
    <recommendedName>
        <fullName evidence="3">F-box domain-containing protein</fullName>
    </recommendedName>
</protein>
<dbReference type="GeneID" id="9592102"/>
<keyword evidence="2" id="KW-1185">Reference proteome</keyword>
<dbReference type="KEGG" id="scm:SCHCO_02589135"/>
<name>D8QFK2_SCHCM</name>
<organism evidence="2">
    <name type="scientific">Schizophyllum commune (strain H4-8 / FGSC 9210)</name>
    <name type="common">Split gill fungus</name>
    <dbReference type="NCBI Taxonomy" id="578458"/>
    <lineage>
        <taxon>Eukaryota</taxon>
        <taxon>Fungi</taxon>
        <taxon>Dikarya</taxon>
        <taxon>Basidiomycota</taxon>
        <taxon>Agaricomycotina</taxon>
        <taxon>Agaricomycetes</taxon>
        <taxon>Agaricomycetidae</taxon>
        <taxon>Agaricales</taxon>
        <taxon>Schizophyllaceae</taxon>
        <taxon>Schizophyllum</taxon>
    </lineage>
</organism>
<evidence type="ECO:0008006" key="3">
    <source>
        <dbReference type="Google" id="ProtNLM"/>
    </source>
</evidence>
<dbReference type="HOGENOM" id="CLU_1042649_0_0_1"/>
<evidence type="ECO:0000313" key="1">
    <source>
        <dbReference type="EMBL" id="EFI93141.1"/>
    </source>
</evidence>
<gene>
    <name evidence="1" type="ORF">SCHCODRAFT_112638</name>
</gene>
<accession>D8QFK2</accession>
<dbReference type="AlphaFoldDB" id="D8QFK2"/>
<reference evidence="1 2" key="1">
    <citation type="journal article" date="2010" name="Nat. Biotechnol.">
        <title>Genome sequence of the model mushroom Schizophyllum commune.</title>
        <authorList>
            <person name="Ohm R.A."/>
            <person name="de Jong J.F."/>
            <person name="Lugones L.G."/>
            <person name="Aerts A."/>
            <person name="Kothe E."/>
            <person name="Stajich J.E."/>
            <person name="de Vries R.P."/>
            <person name="Record E."/>
            <person name="Levasseur A."/>
            <person name="Baker S.E."/>
            <person name="Bartholomew K.A."/>
            <person name="Coutinho P.M."/>
            <person name="Erdmann S."/>
            <person name="Fowler T.J."/>
            <person name="Gathman A.C."/>
            <person name="Lombard V."/>
            <person name="Henrissat B."/>
            <person name="Knabe N."/>
            <person name="Kuees U."/>
            <person name="Lilly W.W."/>
            <person name="Lindquist E."/>
            <person name="Lucas S."/>
            <person name="Magnuson J.K."/>
            <person name="Piumi F."/>
            <person name="Raudaskoski M."/>
            <person name="Salamov A."/>
            <person name="Schmutz J."/>
            <person name="Schwarze F.W.M.R."/>
            <person name="vanKuyk P.A."/>
            <person name="Horton J.S."/>
            <person name="Grigoriev I.V."/>
            <person name="Woesten H.A.B."/>
        </authorList>
    </citation>
    <scope>NUCLEOTIDE SEQUENCE [LARGE SCALE GENOMIC DNA]</scope>
    <source>
        <strain evidence="2">H4-8 / FGSC 9210</strain>
    </source>
</reference>
<dbReference type="eggNOG" id="ENOG502RCB8">
    <property type="taxonomic scope" value="Eukaryota"/>
</dbReference>
<feature type="non-terminal residue" evidence="1">
    <location>
        <position position="267"/>
    </location>
</feature>
<dbReference type="EMBL" id="GL377311">
    <property type="protein sequence ID" value="EFI93141.1"/>
    <property type="molecule type" value="Genomic_DNA"/>
</dbReference>
<dbReference type="VEuPathDB" id="FungiDB:SCHCODRAFT_02589135"/>
<proteinExistence type="predicted"/>
<evidence type="ECO:0000313" key="2">
    <source>
        <dbReference type="Proteomes" id="UP000007431"/>
    </source>
</evidence>
<sequence length="267" mass="29811">MSVSAACNTLRKPTQDVPWDIVVEILLHAAYADFQHALQLVYVSKDVQRLIEPIIYNSVVLDHPVRDALYARVKSFMIALDSKPATFFTRAVKNLYIHSIVPSADAVRILAACTGVVNLVCWKDWRIRLAPLVRAMPLRSLTTHFVGFSSCLPQGADPASRPAWCGTLEYLEVAYWGSAPLDTLPLPDLEPLGALRELNVRGFSRPSPRVMDVLLSPPRLQCLRVMLLQLPDIHTAGKVKYLASRAHEGASLWKNYVEGAYPHCWSL</sequence>
<dbReference type="RefSeq" id="XP_003028044.1">
    <property type="nucleotide sequence ID" value="XM_003027998.1"/>
</dbReference>